<organism evidence="5 6">
    <name type="scientific">Rhodovarius crocodyli</name>
    <dbReference type="NCBI Taxonomy" id="1979269"/>
    <lineage>
        <taxon>Bacteria</taxon>
        <taxon>Pseudomonadati</taxon>
        <taxon>Pseudomonadota</taxon>
        <taxon>Alphaproteobacteria</taxon>
        <taxon>Acetobacterales</taxon>
        <taxon>Roseomonadaceae</taxon>
        <taxon>Rhodovarius</taxon>
    </lineage>
</organism>
<evidence type="ECO:0000256" key="1">
    <source>
        <dbReference type="ARBA" id="ARBA00022737"/>
    </source>
</evidence>
<dbReference type="EMBL" id="SACL01000002">
    <property type="protein sequence ID" value="RVT97568.1"/>
    <property type="molecule type" value="Genomic_DNA"/>
</dbReference>
<feature type="domain" description="ABC transporter" evidence="4">
    <location>
        <begin position="294"/>
        <end position="482"/>
    </location>
</feature>
<evidence type="ECO:0000313" key="6">
    <source>
        <dbReference type="Proteomes" id="UP000282957"/>
    </source>
</evidence>
<keyword evidence="2" id="KW-0547">Nucleotide-binding</keyword>
<sequence length="484" mass="52207">MVSIALKGAGALSPAPLFSNLTLSITADDRLGLVAPNGAGKSTLLRCLAGQAELQAGTITRARGLRVALVEQEVPPHLPGLSLAEALRRAIPAERRAAEAWRAEAMLDELDTPPALRGTALGALSGGWQRLALLARAALAGPDLLLLDEPTNHLDEDRIAWLENWLWGLGVPMVIASHDRAFLDACTNRTLFLRPGASALFDHPFSRARELLAADDAAQADRFERDSREAARLRRSAAELRNIGINSRSDAAQHKSAQIRRRAEALEATLREAPKARAARLQLAAGTTHARILLDIENTTVTAPDGRPLLRIPRLVLRQGERLVLRGPNGSGKSSLLALVRRALTQAVPGIRPSATLLPFHLDQHAAATAETPFAAISRFGQADQRTLSLLAGAGIPPDRQHRPVAQLSPGQRARLAMLAFRLTEPNFVLLDEPTNHLDIPGREALEAELLAHDVSGIIVTHDRRFAEIAGSRHARIVKAELVM</sequence>
<dbReference type="SUPFAM" id="SSF52540">
    <property type="entry name" value="P-loop containing nucleoside triphosphate hydrolases"/>
    <property type="match status" value="2"/>
</dbReference>
<proteinExistence type="predicted"/>
<feature type="domain" description="ABC transporter" evidence="4">
    <location>
        <begin position="1"/>
        <end position="220"/>
    </location>
</feature>
<protein>
    <submittedName>
        <fullName evidence="5">ABC-F family ATP-binding cassette domain-containing protein</fullName>
    </submittedName>
</protein>
<dbReference type="GO" id="GO:0005524">
    <property type="term" value="F:ATP binding"/>
    <property type="evidence" value="ECO:0007669"/>
    <property type="project" value="UniProtKB-KW"/>
</dbReference>
<comment type="caution">
    <text evidence="5">The sequence shown here is derived from an EMBL/GenBank/DDBJ whole genome shotgun (WGS) entry which is preliminary data.</text>
</comment>
<dbReference type="InterPro" id="IPR017871">
    <property type="entry name" value="ABC_transporter-like_CS"/>
</dbReference>
<evidence type="ECO:0000256" key="3">
    <source>
        <dbReference type="ARBA" id="ARBA00022840"/>
    </source>
</evidence>
<evidence type="ECO:0000259" key="4">
    <source>
        <dbReference type="PROSITE" id="PS50893"/>
    </source>
</evidence>
<evidence type="ECO:0000256" key="2">
    <source>
        <dbReference type="ARBA" id="ARBA00022741"/>
    </source>
</evidence>
<dbReference type="PROSITE" id="PS00211">
    <property type="entry name" value="ABC_TRANSPORTER_1"/>
    <property type="match status" value="1"/>
</dbReference>
<keyword evidence="3 5" id="KW-0067">ATP-binding</keyword>
<dbReference type="Pfam" id="PF00005">
    <property type="entry name" value="ABC_tran"/>
    <property type="match status" value="2"/>
</dbReference>
<gene>
    <name evidence="5" type="ORF">EOD42_07010</name>
</gene>
<dbReference type="Gene3D" id="3.40.50.300">
    <property type="entry name" value="P-loop containing nucleotide triphosphate hydrolases"/>
    <property type="match status" value="2"/>
</dbReference>
<accession>A0A437MIT2</accession>
<dbReference type="InterPro" id="IPR003593">
    <property type="entry name" value="AAA+_ATPase"/>
</dbReference>
<dbReference type="PANTHER" id="PTHR19211">
    <property type="entry name" value="ATP-BINDING TRANSPORT PROTEIN-RELATED"/>
    <property type="match status" value="1"/>
</dbReference>
<dbReference type="InterPro" id="IPR003439">
    <property type="entry name" value="ABC_transporter-like_ATP-bd"/>
</dbReference>
<dbReference type="InterPro" id="IPR027417">
    <property type="entry name" value="P-loop_NTPase"/>
</dbReference>
<dbReference type="PROSITE" id="PS50893">
    <property type="entry name" value="ABC_TRANSPORTER_2"/>
    <property type="match status" value="2"/>
</dbReference>
<dbReference type="CDD" id="cd03221">
    <property type="entry name" value="ABCF_EF-3"/>
    <property type="match status" value="1"/>
</dbReference>
<evidence type="ECO:0000313" key="5">
    <source>
        <dbReference type="EMBL" id="RVT97568.1"/>
    </source>
</evidence>
<dbReference type="Proteomes" id="UP000282957">
    <property type="component" value="Unassembled WGS sequence"/>
</dbReference>
<dbReference type="RefSeq" id="WP_127786796.1">
    <property type="nucleotide sequence ID" value="NZ_SACL01000002.1"/>
</dbReference>
<keyword evidence="1" id="KW-0677">Repeat</keyword>
<dbReference type="AlphaFoldDB" id="A0A437MIT2"/>
<dbReference type="SMART" id="SM00382">
    <property type="entry name" value="AAA"/>
    <property type="match status" value="2"/>
</dbReference>
<dbReference type="InterPro" id="IPR050611">
    <property type="entry name" value="ABCF"/>
</dbReference>
<keyword evidence="6" id="KW-1185">Reference proteome</keyword>
<name>A0A437MIT2_9PROT</name>
<dbReference type="GO" id="GO:0016887">
    <property type="term" value="F:ATP hydrolysis activity"/>
    <property type="evidence" value="ECO:0007669"/>
    <property type="project" value="InterPro"/>
</dbReference>
<dbReference type="PANTHER" id="PTHR19211:SF14">
    <property type="entry name" value="ATP-BINDING CASSETTE SUB-FAMILY F MEMBER 1"/>
    <property type="match status" value="1"/>
</dbReference>
<dbReference type="OrthoDB" id="9808609at2"/>
<reference evidence="5 6" key="1">
    <citation type="submission" date="2019-01" db="EMBL/GenBank/DDBJ databases">
        <authorList>
            <person name="Chen W.-M."/>
        </authorList>
    </citation>
    <scope>NUCLEOTIDE SEQUENCE [LARGE SCALE GENOMIC DNA]</scope>
    <source>
        <strain evidence="5 6">CCP-6</strain>
    </source>
</reference>